<dbReference type="Pfam" id="PF00903">
    <property type="entry name" value="Glyoxalase"/>
    <property type="match status" value="2"/>
</dbReference>
<evidence type="ECO:0000313" key="2">
    <source>
        <dbReference type="EMBL" id="GEB49256.1"/>
    </source>
</evidence>
<dbReference type="PANTHER" id="PTHR43279:SF1">
    <property type="entry name" value="CATECHOL-2,3-DIOXYGENASE"/>
    <property type="match status" value="1"/>
</dbReference>
<comment type="caution">
    <text evidence="2">The sequence shown here is derived from an EMBL/GenBank/DDBJ whole genome shotgun (WGS) entry which is preliminary data.</text>
</comment>
<dbReference type="InterPro" id="IPR029068">
    <property type="entry name" value="Glyas_Bleomycin-R_OHBP_Dase"/>
</dbReference>
<dbReference type="EMBL" id="BJMM01000006">
    <property type="protein sequence ID" value="GEB49256.1"/>
    <property type="molecule type" value="Genomic_DNA"/>
</dbReference>
<name>A0A4Y3QV12_STRCI</name>
<dbReference type="AlphaFoldDB" id="A0A4Y3QV12"/>
<dbReference type="Proteomes" id="UP000319210">
    <property type="component" value="Unassembled WGS sequence"/>
</dbReference>
<reference evidence="2 3" key="1">
    <citation type="submission" date="2019-06" db="EMBL/GenBank/DDBJ databases">
        <title>Whole genome shotgun sequence of Streptomyces cacaoi subsp. cacaoi NBRC 12748.</title>
        <authorList>
            <person name="Hosoyama A."/>
            <person name="Uohara A."/>
            <person name="Ohji S."/>
            <person name="Ichikawa N."/>
        </authorList>
    </citation>
    <scope>NUCLEOTIDE SEQUENCE [LARGE SCALE GENOMIC DNA]</scope>
    <source>
        <strain evidence="2 3">NBRC 12748</strain>
    </source>
</reference>
<organism evidence="2 3">
    <name type="scientific">Streptomyces cacaoi</name>
    <dbReference type="NCBI Taxonomy" id="1898"/>
    <lineage>
        <taxon>Bacteria</taxon>
        <taxon>Bacillati</taxon>
        <taxon>Actinomycetota</taxon>
        <taxon>Actinomycetes</taxon>
        <taxon>Kitasatosporales</taxon>
        <taxon>Streptomycetaceae</taxon>
        <taxon>Streptomyces</taxon>
    </lineage>
</organism>
<proteinExistence type="predicted"/>
<feature type="domain" description="VOC" evidence="1">
    <location>
        <begin position="11"/>
        <end position="126"/>
    </location>
</feature>
<gene>
    <name evidence="2" type="ORF">SCA03_18070</name>
</gene>
<evidence type="ECO:0000259" key="1">
    <source>
        <dbReference type="PROSITE" id="PS51819"/>
    </source>
</evidence>
<dbReference type="SUPFAM" id="SSF54593">
    <property type="entry name" value="Glyoxalase/Bleomycin resistance protein/Dihydroxybiphenyl dioxygenase"/>
    <property type="match status" value="2"/>
</dbReference>
<dbReference type="PANTHER" id="PTHR43279">
    <property type="entry name" value="CATECHOL-2,3-DIOXYGENASE"/>
    <property type="match status" value="1"/>
</dbReference>
<evidence type="ECO:0000313" key="3">
    <source>
        <dbReference type="Proteomes" id="UP000319210"/>
    </source>
</evidence>
<protein>
    <submittedName>
        <fullName evidence="2">Glyoxalase</fullName>
    </submittedName>
</protein>
<accession>A0A4Y3QV12</accession>
<dbReference type="PROSITE" id="PS51819">
    <property type="entry name" value="VOC"/>
    <property type="match status" value="1"/>
</dbReference>
<sequence length="290" mass="31541">MTGYRMDRTLTLGAVELTVADLERSLHYYTHIAGFQLLHREAQRAQLGVESTVLVDLREVPGAVAPPPSSPGLSHLAPQVPTRADVARFTRRHLDAGLDVDLHDHVVSQSCYATDPDGHTIEATWVCPRDDWQWTDEGLPVVVATPIELQDLLDEPGASTPAGLPSATKLGHVQLKVTDTALTHTKRFYRDVLGLEIYARLGEKFLGFGVADYRSLLVVTNRFSPQGGTPAGPETARLLGVGVRLGTAEAIEALAAHLAEADHPHQREGDSLTVQDPSGNTLRFFAREAR</sequence>
<keyword evidence="3" id="KW-1185">Reference proteome</keyword>
<dbReference type="InterPro" id="IPR004360">
    <property type="entry name" value="Glyas_Fos-R_dOase_dom"/>
</dbReference>
<dbReference type="Gene3D" id="3.10.180.10">
    <property type="entry name" value="2,3-Dihydroxybiphenyl 1,2-Dioxygenase, domain 1"/>
    <property type="match status" value="2"/>
</dbReference>
<dbReference type="RefSeq" id="WP_158102255.1">
    <property type="nucleotide sequence ID" value="NZ_BJMM01000006.1"/>
</dbReference>
<dbReference type="InterPro" id="IPR037523">
    <property type="entry name" value="VOC_core"/>
</dbReference>